<evidence type="ECO:0000313" key="3">
    <source>
        <dbReference type="Proteomes" id="UP001607303"/>
    </source>
</evidence>
<accession>A0ABD2CUA5</accession>
<feature type="region of interest" description="Disordered" evidence="1">
    <location>
        <begin position="45"/>
        <end position="69"/>
    </location>
</feature>
<dbReference type="AlphaFoldDB" id="A0ABD2CUA5"/>
<protein>
    <submittedName>
        <fullName evidence="2">Uncharacterized protein</fullName>
    </submittedName>
</protein>
<comment type="caution">
    <text evidence="2">The sequence shown here is derived from an EMBL/GenBank/DDBJ whole genome shotgun (WGS) entry which is preliminary data.</text>
</comment>
<dbReference type="Proteomes" id="UP001607303">
    <property type="component" value="Unassembled WGS sequence"/>
</dbReference>
<evidence type="ECO:0000256" key="1">
    <source>
        <dbReference type="SAM" id="MobiDB-lite"/>
    </source>
</evidence>
<sequence>MVVDIFSNERIFAFECMKYVLNICYEDYSKKFVILMKDRTLTAPKPLRPKPLRPRGAPRPAAKAGPARAVVNPGANRPGAAMAAVARGAIPARAVFVTASAGAGATAAVTIPGLLTRTSAFLTLLNGVSTLFEYAEIAAKLPIPRIILEEEVAIVGTTAAVDTGRDRAAAG</sequence>
<gene>
    <name evidence="2" type="ORF">V1477_003338</name>
</gene>
<reference evidence="2 3" key="1">
    <citation type="journal article" date="2024" name="Ann. Entomol. Soc. Am.">
        <title>Genomic analyses of the southern and eastern yellowjacket wasps (Hymenoptera: Vespidae) reveal evolutionary signatures of social life.</title>
        <authorList>
            <person name="Catto M.A."/>
            <person name="Caine P.B."/>
            <person name="Orr S.E."/>
            <person name="Hunt B.G."/>
            <person name="Goodisman M.A.D."/>
        </authorList>
    </citation>
    <scope>NUCLEOTIDE SEQUENCE [LARGE SCALE GENOMIC DNA]</scope>
    <source>
        <strain evidence="2">232</strain>
        <tissue evidence="2">Head and thorax</tissue>
    </source>
</reference>
<dbReference type="EMBL" id="JAYRBN010000031">
    <property type="protein sequence ID" value="KAL2748695.1"/>
    <property type="molecule type" value="Genomic_DNA"/>
</dbReference>
<proteinExistence type="predicted"/>
<evidence type="ECO:0000313" key="2">
    <source>
        <dbReference type="EMBL" id="KAL2748695.1"/>
    </source>
</evidence>
<name>A0ABD2CUA5_VESMC</name>
<keyword evidence="3" id="KW-1185">Reference proteome</keyword>
<organism evidence="2 3">
    <name type="scientific">Vespula maculifrons</name>
    <name type="common">Eastern yellow jacket</name>
    <name type="synonym">Wasp</name>
    <dbReference type="NCBI Taxonomy" id="7453"/>
    <lineage>
        <taxon>Eukaryota</taxon>
        <taxon>Metazoa</taxon>
        <taxon>Ecdysozoa</taxon>
        <taxon>Arthropoda</taxon>
        <taxon>Hexapoda</taxon>
        <taxon>Insecta</taxon>
        <taxon>Pterygota</taxon>
        <taxon>Neoptera</taxon>
        <taxon>Endopterygota</taxon>
        <taxon>Hymenoptera</taxon>
        <taxon>Apocrita</taxon>
        <taxon>Aculeata</taxon>
        <taxon>Vespoidea</taxon>
        <taxon>Vespidae</taxon>
        <taxon>Vespinae</taxon>
        <taxon>Vespula</taxon>
    </lineage>
</organism>
<feature type="compositionally biased region" description="Low complexity" evidence="1">
    <location>
        <begin position="54"/>
        <end position="69"/>
    </location>
</feature>